<feature type="signal peptide" evidence="1">
    <location>
        <begin position="1"/>
        <end position="16"/>
    </location>
</feature>
<evidence type="ECO:0000256" key="1">
    <source>
        <dbReference type="SAM" id="SignalP"/>
    </source>
</evidence>
<dbReference type="EMBL" id="BTRK01000001">
    <property type="protein sequence ID" value="GMR33554.1"/>
    <property type="molecule type" value="Genomic_DNA"/>
</dbReference>
<protein>
    <submittedName>
        <fullName evidence="2">Uncharacterized protein</fullName>
    </submittedName>
</protein>
<proteinExistence type="predicted"/>
<accession>A0AAN4Z5L1</accession>
<dbReference type="Proteomes" id="UP001328107">
    <property type="component" value="Unassembled WGS sequence"/>
</dbReference>
<organism evidence="2 3">
    <name type="scientific">Pristionchus mayeri</name>
    <dbReference type="NCBI Taxonomy" id="1317129"/>
    <lineage>
        <taxon>Eukaryota</taxon>
        <taxon>Metazoa</taxon>
        <taxon>Ecdysozoa</taxon>
        <taxon>Nematoda</taxon>
        <taxon>Chromadorea</taxon>
        <taxon>Rhabditida</taxon>
        <taxon>Rhabditina</taxon>
        <taxon>Diplogasteromorpha</taxon>
        <taxon>Diplogasteroidea</taxon>
        <taxon>Neodiplogasteridae</taxon>
        <taxon>Pristionchus</taxon>
    </lineage>
</organism>
<dbReference type="AlphaFoldDB" id="A0AAN4Z5L1"/>
<gene>
    <name evidence="2" type="ORF">PMAYCL1PPCAC_03749</name>
</gene>
<sequence>LLLLLPSLIYAGCGCSDEDMDQSEMERKMDEEVHACRSCFQPIQMSYSACPIKGYECYEDWPITPKVLTPNEACRCAEAKCSGDAKLAVLGRIVNSSFSATTVHGR</sequence>
<reference evidence="3" key="1">
    <citation type="submission" date="2022-10" db="EMBL/GenBank/DDBJ databases">
        <title>Genome assembly of Pristionchus species.</title>
        <authorList>
            <person name="Yoshida K."/>
            <person name="Sommer R.J."/>
        </authorList>
    </citation>
    <scope>NUCLEOTIDE SEQUENCE [LARGE SCALE GENOMIC DNA]</scope>
    <source>
        <strain evidence="3">RS5460</strain>
    </source>
</reference>
<keyword evidence="3" id="KW-1185">Reference proteome</keyword>
<feature type="non-terminal residue" evidence="2">
    <location>
        <position position="1"/>
    </location>
</feature>
<comment type="caution">
    <text evidence="2">The sequence shown here is derived from an EMBL/GenBank/DDBJ whole genome shotgun (WGS) entry which is preliminary data.</text>
</comment>
<evidence type="ECO:0000313" key="2">
    <source>
        <dbReference type="EMBL" id="GMR33554.1"/>
    </source>
</evidence>
<feature type="chain" id="PRO_5042967347" evidence="1">
    <location>
        <begin position="17"/>
        <end position="106"/>
    </location>
</feature>
<name>A0AAN4Z5L1_9BILA</name>
<evidence type="ECO:0000313" key="3">
    <source>
        <dbReference type="Proteomes" id="UP001328107"/>
    </source>
</evidence>
<keyword evidence="1" id="KW-0732">Signal</keyword>